<evidence type="ECO:0000256" key="5">
    <source>
        <dbReference type="PIRSR" id="PIRSR001362-2"/>
    </source>
</evidence>
<feature type="binding site" evidence="6">
    <location>
        <position position="162"/>
    </location>
    <ligand>
        <name>Mg(2+)</name>
        <dbReference type="ChEBI" id="CHEBI:18420"/>
    </ligand>
</feature>
<comment type="caution">
    <text evidence="7">The sequence shown here is derived from an EMBL/GenBank/DDBJ whole genome shotgun (WGS) entry which is preliminary data.</text>
</comment>
<feature type="binding site" evidence="5">
    <location>
        <begin position="201"/>
        <end position="202"/>
    </location>
    <ligand>
        <name>substrate</name>
    </ligand>
</feature>
<dbReference type="GO" id="GO:0004451">
    <property type="term" value="F:isocitrate lyase activity"/>
    <property type="evidence" value="ECO:0007669"/>
    <property type="project" value="InterPro"/>
</dbReference>
<sequence>MSTPAAIKNYLQTTLHQLEGFLNSPRFKNIKRPYQAADLVKFKGTLPIEYPSSHQSKKLLKLLNENFTQRTPVHTLGVTDPVQLTQLGDIEVVYVSGWACSSLLTATNEVGPDIGDYTYNTVPNQVERLFKAQLHHDRKALYNHQVQGDEKMVDYLKPIIADADTGHGGNSTVMKLTKLFVEKGASAIHFEDQLHGAKKCGHLSGKVLVPTSTHVQRLIASRLQMDIMGVENLIIARTDSESATLLSSDIDPRDHDVILGVRDDLSKVVPLSEALARAELQGKSSTEIADLELDWLAENKLYTFDELVKIILQEKSLFDEELYQEYRLQSQHRSINDRKDILNELLSLDTELSIPFNHYAPRTREGYFLIRPTLDNAIERSLSFAPYADLLWLETKTPDLQVAKDFSSRIHAVYPHMKLVYNLSPSFNWSAQGFNETQLKDFIWELAKLGFTLQLVSLAGLHSNGVSFAELAEGYLVNGMKSYVDLVQSKEKQLNVDLLKHQAWSGIGYADGVLELINNGGGSMSSSTGGEGNTETQF</sequence>
<dbReference type="SUPFAM" id="SSF51621">
    <property type="entry name" value="Phosphoenolpyruvate/pyruvate domain"/>
    <property type="match status" value="1"/>
</dbReference>
<gene>
    <name evidence="7" type="ORF">WICPIJ_006983</name>
</gene>
<dbReference type="NCBIfam" id="TIGR01346">
    <property type="entry name" value="isocit_lyase"/>
    <property type="match status" value="1"/>
</dbReference>
<accession>A0A9P8Q2S5</accession>
<feature type="binding site" evidence="5">
    <location>
        <position position="237"/>
    </location>
    <ligand>
        <name>substrate</name>
    </ligand>
</feature>
<dbReference type="Proteomes" id="UP000774326">
    <property type="component" value="Unassembled WGS sequence"/>
</dbReference>
<dbReference type="Gene3D" id="3.20.20.60">
    <property type="entry name" value="Phosphoenolpyruvate-binding domains"/>
    <property type="match status" value="1"/>
</dbReference>
<evidence type="ECO:0000313" key="7">
    <source>
        <dbReference type="EMBL" id="KAH3682047.1"/>
    </source>
</evidence>
<reference evidence="7" key="2">
    <citation type="submission" date="2021-01" db="EMBL/GenBank/DDBJ databases">
        <authorList>
            <person name="Schikora-Tamarit M.A."/>
        </authorList>
    </citation>
    <scope>NUCLEOTIDE SEQUENCE</scope>
    <source>
        <strain evidence="7">CBS2887</strain>
    </source>
</reference>
<evidence type="ECO:0000313" key="8">
    <source>
        <dbReference type="Proteomes" id="UP000774326"/>
    </source>
</evidence>
<feature type="binding site" evidence="5">
    <location>
        <begin position="96"/>
        <end position="98"/>
    </location>
    <ligand>
        <name>substrate</name>
    </ligand>
</feature>
<dbReference type="CDD" id="cd00377">
    <property type="entry name" value="ICL_PEPM"/>
    <property type="match status" value="1"/>
</dbReference>
<keyword evidence="2 3" id="KW-0456">Lyase</keyword>
<evidence type="ECO:0000256" key="6">
    <source>
        <dbReference type="PIRSR" id="PIRSR001362-3"/>
    </source>
</evidence>
<dbReference type="EMBL" id="JAEUBG010004010">
    <property type="protein sequence ID" value="KAH3682047.1"/>
    <property type="molecule type" value="Genomic_DNA"/>
</dbReference>
<keyword evidence="6" id="KW-0460">Magnesium</keyword>
<feature type="binding site" evidence="5">
    <location>
        <position position="457"/>
    </location>
    <ligand>
        <name>substrate</name>
    </ligand>
</feature>
<feature type="binding site" evidence="5">
    <location>
        <begin position="422"/>
        <end position="426"/>
    </location>
    <ligand>
        <name>substrate</name>
    </ligand>
</feature>
<reference evidence="7" key="1">
    <citation type="journal article" date="2021" name="Open Biol.">
        <title>Shared evolutionary footprints suggest mitochondrial oxidative damage underlies multiple complex I losses in fungi.</title>
        <authorList>
            <person name="Schikora-Tamarit M.A."/>
            <person name="Marcet-Houben M."/>
            <person name="Nosek J."/>
            <person name="Gabaldon T."/>
        </authorList>
    </citation>
    <scope>NUCLEOTIDE SEQUENCE</scope>
    <source>
        <strain evidence="7">CBS2887</strain>
    </source>
</reference>
<keyword evidence="8" id="KW-1185">Reference proteome</keyword>
<dbReference type="InterPro" id="IPR039556">
    <property type="entry name" value="ICL/PEPM"/>
</dbReference>
<dbReference type="Pfam" id="PF00463">
    <property type="entry name" value="ICL"/>
    <property type="match status" value="1"/>
</dbReference>
<dbReference type="PANTHER" id="PTHR21631">
    <property type="entry name" value="ISOCITRATE LYASE/MALATE SYNTHASE"/>
    <property type="match status" value="1"/>
</dbReference>
<organism evidence="7 8">
    <name type="scientific">Wickerhamomyces pijperi</name>
    <name type="common">Yeast</name>
    <name type="synonym">Pichia pijperi</name>
    <dbReference type="NCBI Taxonomy" id="599730"/>
    <lineage>
        <taxon>Eukaryota</taxon>
        <taxon>Fungi</taxon>
        <taxon>Dikarya</taxon>
        <taxon>Ascomycota</taxon>
        <taxon>Saccharomycotina</taxon>
        <taxon>Saccharomycetes</taxon>
        <taxon>Phaffomycetales</taxon>
        <taxon>Wickerhamomycetaceae</taxon>
        <taxon>Wickerhamomyces</taxon>
    </lineage>
</organism>
<protein>
    <recommendedName>
        <fullName evidence="3">Isocitrate lyase</fullName>
    </recommendedName>
</protein>
<dbReference type="GO" id="GO:0046872">
    <property type="term" value="F:metal ion binding"/>
    <property type="evidence" value="ECO:0007669"/>
    <property type="project" value="UniProtKB-KW"/>
</dbReference>
<dbReference type="AlphaFoldDB" id="A0A9P8Q2S5"/>
<dbReference type="InterPro" id="IPR040442">
    <property type="entry name" value="Pyrv_kinase-like_dom_sf"/>
</dbReference>
<dbReference type="InterPro" id="IPR018523">
    <property type="entry name" value="Isocitrate_lyase_ph_CS"/>
</dbReference>
<dbReference type="GO" id="GO:0046421">
    <property type="term" value="F:methylisocitrate lyase activity"/>
    <property type="evidence" value="ECO:0007669"/>
    <property type="project" value="TreeGrafter"/>
</dbReference>
<dbReference type="PIRSF" id="PIRSF001362">
    <property type="entry name" value="Isocit_lyase"/>
    <property type="match status" value="1"/>
</dbReference>
<dbReference type="InterPro" id="IPR006254">
    <property type="entry name" value="Isocitrate_lyase"/>
</dbReference>
<dbReference type="Gene3D" id="1.10.10.850">
    <property type="match status" value="1"/>
</dbReference>
<comment type="similarity">
    <text evidence="1 3">Belongs to the isocitrate lyase/PEP mutase superfamily. Isocitrate lyase family.</text>
</comment>
<comment type="cofactor">
    <cofactor evidence="6">
        <name>Mg(2+)</name>
        <dbReference type="ChEBI" id="CHEBI:18420"/>
    </cofactor>
    <text evidence="6">Can also use Mn(2+) ion.</text>
</comment>
<dbReference type="GO" id="GO:0019629">
    <property type="term" value="P:propionate catabolic process, 2-methylcitrate cycle"/>
    <property type="evidence" value="ECO:0007669"/>
    <property type="project" value="TreeGrafter"/>
</dbReference>
<dbReference type="OrthoDB" id="4078635at2759"/>
<evidence type="ECO:0000256" key="1">
    <source>
        <dbReference type="ARBA" id="ARBA00005704"/>
    </source>
</evidence>
<keyword evidence="6" id="KW-0479">Metal-binding</keyword>
<dbReference type="PROSITE" id="PS00161">
    <property type="entry name" value="ISOCITRATE_LYASE"/>
    <property type="match status" value="1"/>
</dbReference>
<dbReference type="InterPro" id="IPR015813">
    <property type="entry name" value="Pyrv/PenolPyrv_kinase-like_dom"/>
</dbReference>
<name>A0A9P8Q2S5_WICPI</name>
<feature type="active site" description="Proton acceptor" evidence="4">
    <location>
        <position position="200"/>
    </location>
</feature>
<evidence type="ECO:0000256" key="3">
    <source>
        <dbReference type="PIRNR" id="PIRNR001362"/>
    </source>
</evidence>
<evidence type="ECO:0000256" key="4">
    <source>
        <dbReference type="PIRSR" id="PIRSR001362-1"/>
    </source>
</evidence>
<proteinExistence type="inferred from homology"/>
<dbReference type="PANTHER" id="PTHR21631:SF13">
    <property type="entry name" value="MITOCHONDRIAL 2-METHYLISOCITRATE LYASE ICL2"/>
    <property type="match status" value="1"/>
</dbReference>
<dbReference type="GO" id="GO:0005759">
    <property type="term" value="C:mitochondrial matrix"/>
    <property type="evidence" value="ECO:0007669"/>
    <property type="project" value="TreeGrafter"/>
</dbReference>
<evidence type="ECO:0000256" key="2">
    <source>
        <dbReference type="ARBA" id="ARBA00023239"/>
    </source>
</evidence>